<dbReference type="InterPro" id="IPR051678">
    <property type="entry name" value="AGP_Transferase"/>
</dbReference>
<dbReference type="InterPro" id="IPR011009">
    <property type="entry name" value="Kinase-like_dom_sf"/>
</dbReference>
<comment type="caution">
    <text evidence="2">The sequence shown here is derived from an EMBL/GenBank/DDBJ whole genome shotgun (WGS) entry which is preliminary data.</text>
</comment>
<dbReference type="Pfam" id="PF01636">
    <property type="entry name" value="APH"/>
    <property type="match status" value="1"/>
</dbReference>
<protein>
    <recommendedName>
        <fullName evidence="1">Aminoglycoside phosphotransferase domain-containing protein</fullName>
    </recommendedName>
</protein>
<organism evidence="2 3">
    <name type="scientific">Aspergillus arachidicola</name>
    <dbReference type="NCBI Taxonomy" id="656916"/>
    <lineage>
        <taxon>Eukaryota</taxon>
        <taxon>Fungi</taxon>
        <taxon>Dikarya</taxon>
        <taxon>Ascomycota</taxon>
        <taxon>Pezizomycotina</taxon>
        <taxon>Eurotiomycetes</taxon>
        <taxon>Eurotiomycetidae</taxon>
        <taxon>Eurotiales</taxon>
        <taxon>Aspergillaceae</taxon>
        <taxon>Aspergillus</taxon>
        <taxon>Aspergillus subgen. Circumdati</taxon>
    </lineage>
</organism>
<dbReference type="Proteomes" id="UP000231358">
    <property type="component" value="Unassembled WGS sequence"/>
</dbReference>
<dbReference type="EMBL" id="NEXV01000581">
    <property type="protein sequence ID" value="PIG81053.1"/>
    <property type="molecule type" value="Genomic_DNA"/>
</dbReference>
<dbReference type="PANTHER" id="PTHR21310">
    <property type="entry name" value="AMINOGLYCOSIDE PHOSPHOTRANSFERASE-RELATED-RELATED"/>
    <property type="match status" value="1"/>
</dbReference>
<evidence type="ECO:0000313" key="2">
    <source>
        <dbReference type="EMBL" id="PIG81053.1"/>
    </source>
</evidence>
<feature type="domain" description="Aminoglycoside phosphotransferase" evidence="1">
    <location>
        <begin position="68"/>
        <end position="279"/>
    </location>
</feature>
<dbReference type="InterPro" id="IPR002575">
    <property type="entry name" value="Aminoglycoside_PTrfase"/>
</dbReference>
<reference evidence="2 3" key="1">
    <citation type="submission" date="2017-05" db="EMBL/GenBank/DDBJ databases">
        <title>Genome sequence for an aflatoxigenic pathogen of Argentinian peanut, Aspergillus arachidicola.</title>
        <authorList>
            <person name="Moore G."/>
            <person name="Beltz S.B."/>
            <person name="Mack B.M."/>
        </authorList>
    </citation>
    <scope>NUCLEOTIDE SEQUENCE [LARGE SCALE GENOMIC DNA]</scope>
    <source>
        <strain evidence="2 3">CBS 117610</strain>
    </source>
</reference>
<dbReference type="SUPFAM" id="SSF56112">
    <property type="entry name" value="Protein kinase-like (PK-like)"/>
    <property type="match status" value="1"/>
</dbReference>
<gene>
    <name evidence="2" type="ORF">AARAC_011436</name>
</gene>
<name>A0A2G7FKH7_9EURO</name>
<proteinExistence type="predicted"/>
<dbReference type="AlphaFoldDB" id="A0A2G7FKH7"/>
<accession>A0A2G7FKH7</accession>
<keyword evidence="3" id="KW-1185">Reference proteome</keyword>
<evidence type="ECO:0000313" key="3">
    <source>
        <dbReference type="Proteomes" id="UP000231358"/>
    </source>
</evidence>
<dbReference type="Gene3D" id="3.90.1200.10">
    <property type="match status" value="1"/>
</dbReference>
<sequence>MVTYRLGKQLISLELPDATKKEIDFRGTSFFTTRPNRHLPTPAQVRALSEDIGRCAQPTPIKFENLNLIVKFGPHVTTAEALNLWMVKKVFSNNVPVPELFGWRVDDKGYVFIYMELIQGPTLQECWDDLSSMEKRGISNQLSRITKTVRRLEQDSSDQFIGSIDRQHLLDYVFIDQPRTGPFPSIKEFNDWFALLHQLRFSHRYEDPYRCLLPDTGEIKFTHADLNRRNIIVSSFTPIQIVVVDWQQSGWYPDYWEYCKALYTCWDGDEWHKEHIDRFLKPREDVYSLFSYYCMAMGAV</sequence>
<dbReference type="PANTHER" id="PTHR21310:SF54">
    <property type="entry name" value="AMINOGLYCOSIDE PHOSPHOTRANSFERASE DOMAIN-CONTAINING PROTEIN"/>
    <property type="match status" value="1"/>
</dbReference>
<evidence type="ECO:0000259" key="1">
    <source>
        <dbReference type="Pfam" id="PF01636"/>
    </source>
</evidence>